<keyword evidence="1" id="KW-0805">Transcription regulation</keyword>
<dbReference type="SUPFAM" id="SSF55781">
    <property type="entry name" value="GAF domain-like"/>
    <property type="match status" value="1"/>
</dbReference>
<dbReference type="InterPro" id="IPR029016">
    <property type="entry name" value="GAF-like_dom_sf"/>
</dbReference>
<dbReference type="PROSITE" id="PS51077">
    <property type="entry name" value="HTH_ICLR"/>
    <property type="match status" value="1"/>
</dbReference>
<dbReference type="InterPro" id="IPR014757">
    <property type="entry name" value="Tscrpt_reg_IclR_C"/>
</dbReference>
<dbReference type="PROSITE" id="PS51078">
    <property type="entry name" value="ICLR_ED"/>
    <property type="match status" value="1"/>
</dbReference>
<accession>A0ABT4MHB6</accession>
<sequence>MASPTHTALSRAAAIVAAFDIAHRTLSQTDIGRRTGLPLTTVHRICAELATFGALERRRDGKYQIGLRLWEAGALAPRSQGLREVALPIMEDLFLATRENVQLVVREGTEAVCIERIFGTRAVRLRGGAGSRLPIHTSSGGLVILASSESRLIDEVLAGDLLGLGANTVVSDHGLRQLLAEVRRNGFAICNRFVDEVAIAVAAPIADSNGSVIAALSIVVTADTADPYPLVPAVRAAARAVSRTLGST</sequence>
<dbReference type="InterPro" id="IPR005471">
    <property type="entry name" value="Tscrpt_reg_IclR_N"/>
</dbReference>
<dbReference type="Pfam" id="PF01614">
    <property type="entry name" value="IclR_C"/>
    <property type="match status" value="1"/>
</dbReference>
<comment type="caution">
    <text evidence="6">The sequence shown here is derived from an EMBL/GenBank/DDBJ whole genome shotgun (WGS) entry which is preliminary data.</text>
</comment>
<name>A0ABT4MHB6_9NOCA</name>
<dbReference type="Pfam" id="PF09339">
    <property type="entry name" value="HTH_IclR"/>
    <property type="match status" value="1"/>
</dbReference>
<dbReference type="InterPro" id="IPR050707">
    <property type="entry name" value="HTH_MetabolicPath_Reg"/>
</dbReference>
<evidence type="ECO:0000313" key="7">
    <source>
        <dbReference type="Proteomes" id="UP001081071"/>
    </source>
</evidence>
<dbReference type="Gene3D" id="1.10.10.10">
    <property type="entry name" value="Winged helix-like DNA-binding domain superfamily/Winged helix DNA-binding domain"/>
    <property type="match status" value="1"/>
</dbReference>
<protein>
    <submittedName>
        <fullName evidence="6">IclR family transcriptional regulator</fullName>
    </submittedName>
</protein>
<dbReference type="SMART" id="SM00346">
    <property type="entry name" value="HTH_ICLR"/>
    <property type="match status" value="1"/>
</dbReference>
<evidence type="ECO:0000256" key="2">
    <source>
        <dbReference type="ARBA" id="ARBA00023125"/>
    </source>
</evidence>
<evidence type="ECO:0000259" key="5">
    <source>
        <dbReference type="PROSITE" id="PS51078"/>
    </source>
</evidence>
<gene>
    <name evidence="6" type="ORF">O4220_13025</name>
</gene>
<feature type="domain" description="IclR-ED" evidence="5">
    <location>
        <begin position="68"/>
        <end position="247"/>
    </location>
</feature>
<dbReference type="EMBL" id="JAPWIJ010000005">
    <property type="protein sequence ID" value="MCZ4519440.1"/>
    <property type="molecule type" value="Genomic_DNA"/>
</dbReference>
<dbReference type="PANTHER" id="PTHR30136">
    <property type="entry name" value="HELIX-TURN-HELIX TRANSCRIPTIONAL REGULATOR, ICLR FAMILY"/>
    <property type="match status" value="1"/>
</dbReference>
<dbReference type="InterPro" id="IPR036390">
    <property type="entry name" value="WH_DNA-bd_sf"/>
</dbReference>
<evidence type="ECO:0000313" key="6">
    <source>
        <dbReference type="EMBL" id="MCZ4519440.1"/>
    </source>
</evidence>
<keyword evidence="7" id="KW-1185">Reference proteome</keyword>
<keyword evidence="3" id="KW-0804">Transcription</keyword>
<dbReference type="Proteomes" id="UP001081071">
    <property type="component" value="Unassembled WGS sequence"/>
</dbReference>
<evidence type="ECO:0000256" key="1">
    <source>
        <dbReference type="ARBA" id="ARBA00023015"/>
    </source>
</evidence>
<proteinExistence type="predicted"/>
<dbReference type="PANTHER" id="PTHR30136:SF24">
    <property type="entry name" value="HTH-TYPE TRANSCRIPTIONAL REPRESSOR ALLR"/>
    <property type="match status" value="1"/>
</dbReference>
<dbReference type="RefSeq" id="WP_269604810.1">
    <property type="nucleotide sequence ID" value="NZ_JAPWIJ010000005.1"/>
</dbReference>
<keyword evidence="2" id="KW-0238">DNA-binding</keyword>
<feature type="domain" description="HTH iclR-type" evidence="4">
    <location>
        <begin position="6"/>
        <end position="67"/>
    </location>
</feature>
<evidence type="ECO:0000256" key="3">
    <source>
        <dbReference type="ARBA" id="ARBA00023163"/>
    </source>
</evidence>
<reference evidence="6" key="1">
    <citation type="submission" date="2022-12" db="EMBL/GenBank/DDBJ databases">
        <authorList>
            <person name="Krivoruchko A.V."/>
            <person name="Elkin A."/>
        </authorList>
    </citation>
    <scope>NUCLEOTIDE SEQUENCE</scope>
    <source>
        <strain evidence="6">IEGM 1391</strain>
    </source>
</reference>
<organism evidence="6 7">
    <name type="scientific">Rhodococcus ruber</name>
    <dbReference type="NCBI Taxonomy" id="1830"/>
    <lineage>
        <taxon>Bacteria</taxon>
        <taxon>Bacillati</taxon>
        <taxon>Actinomycetota</taxon>
        <taxon>Actinomycetes</taxon>
        <taxon>Mycobacteriales</taxon>
        <taxon>Nocardiaceae</taxon>
        <taxon>Rhodococcus</taxon>
    </lineage>
</organism>
<dbReference type="Gene3D" id="3.30.450.40">
    <property type="match status" value="1"/>
</dbReference>
<evidence type="ECO:0000259" key="4">
    <source>
        <dbReference type="PROSITE" id="PS51077"/>
    </source>
</evidence>
<dbReference type="SUPFAM" id="SSF46785">
    <property type="entry name" value="Winged helix' DNA-binding domain"/>
    <property type="match status" value="1"/>
</dbReference>
<dbReference type="InterPro" id="IPR036388">
    <property type="entry name" value="WH-like_DNA-bd_sf"/>
</dbReference>